<accession>A0ABQ0YHG0</accession>
<keyword evidence="2" id="KW-1185">Reference proteome</keyword>
<dbReference type="Proteomes" id="UP000325466">
    <property type="component" value="Unassembled WGS sequence"/>
</dbReference>
<evidence type="ECO:0000313" key="2">
    <source>
        <dbReference type="Proteomes" id="UP000325466"/>
    </source>
</evidence>
<organism evidence="1 2">
    <name type="scientific">Rhodococcus aetherivorans</name>
    <dbReference type="NCBI Taxonomy" id="191292"/>
    <lineage>
        <taxon>Bacteria</taxon>
        <taxon>Bacillati</taxon>
        <taxon>Actinomycetota</taxon>
        <taxon>Actinomycetes</taxon>
        <taxon>Mycobacteriales</taxon>
        <taxon>Nocardiaceae</taxon>
        <taxon>Rhodococcus</taxon>
    </lineage>
</organism>
<dbReference type="EMBL" id="BLAH01000036">
    <property type="protein sequence ID" value="GES35991.1"/>
    <property type="molecule type" value="Genomic_DNA"/>
</dbReference>
<protein>
    <submittedName>
        <fullName evidence="1">Uncharacterized protein</fullName>
    </submittedName>
</protein>
<evidence type="ECO:0000313" key="1">
    <source>
        <dbReference type="EMBL" id="GES35991.1"/>
    </source>
</evidence>
<name>A0ABQ0YHG0_9NOCA</name>
<comment type="caution">
    <text evidence="1">The sequence shown here is derived from an EMBL/GenBank/DDBJ whole genome shotgun (WGS) entry which is preliminary data.</text>
</comment>
<gene>
    <name evidence="1" type="ORF">RAJCM14343_1240</name>
</gene>
<reference evidence="1 2" key="1">
    <citation type="journal article" date="2018" name="Biodegradation">
        <title>1,4-Dioxane degradation characteristics of Rhodococcus aetherivorans JCM 14343.</title>
        <authorList>
            <person name="Inoue D."/>
            <person name="Tsunoda T."/>
            <person name="Yamamoto N."/>
            <person name="Ike M."/>
            <person name="Sei K."/>
        </authorList>
    </citation>
    <scope>NUCLEOTIDE SEQUENCE [LARGE SCALE GENOMIC DNA]</scope>
    <source>
        <strain evidence="1 2">JCM 14343</strain>
    </source>
</reference>
<sequence>MRLVAITHGDGDAGDVAQLTARLDRQQLIGLAISCAAMVDPAQPLSRLLAWMDPNSPAEQSAGGEAVPA</sequence>
<proteinExistence type="predicted"/>